<proteinExistence type="predicted"/>
<evidence type="ECO:0000313" key="1">
    <source>
        <dbReference type="EMBL" id="CAJ2645017.1"/>
    </source>
</evidence>
<sequence length="118" mass="13328">MAVFGDGDVSCSFVHLAPWKNNAPSDLHLPPSQPNLVVTSRRRMTEPASNVASCSGTAMEKSSKGYFRNIHTSHQFLLYHFKKIFIFWIQSIMLPRISASNFDVKRCTDNTCNGFFLL</sequence>
<gene>
    <name evidence="1" type="ORF">MILVUS5_LOCUS13963</name>
</gene>
<accession>A0ACB0JNK2</accession>
<reference evidence="1" key="1">
    <citation type="submission" date="2023-10" db="EMBL/GenBank/DDBJ databases">
        <authorList>
            <person name="Rodriguez Cubillos JULIANA M."/>
            <person name="De Vega J."/>
        </authorList>
    </citation>
    <scope>NUCLEOTIDE SEQUENCE</scope>
</reference>
<comment type="caution">
    <text evidence="1">The sequence shown here is derived from an EMBL/GenBank/DDBJ whole genome shotgun (WGS) entry which is preliminary data.</text>
</comment>
<keyword evidence="2" id="KW-1185">Reference proteome</keyword>
<evidence type="ECO:0000313" key="2">
    <source>
        <dbReference type="Proteomes" id="UP001177021"/>
    </source>
</evidence>
<dbReference type="Proteomes" id="UP001177021">
    <property type="component" value="Unassembled WGS sequence"/>
</dbReference>
<name>A0ACB0JNK2_TRIPR</name>
<protein>
    <submittedName>
        <fullName evidence="1">Uncharacterized protein</fullName>
    </submittedName>
</protein>
<dbReference type="EMBL" id="CASHSV030000055">
    <property type="protein sequence ID" value="CAJ2645017.1"/>
    <property type="molecule type" value="Genomic_DNA"/>
</dbReference>
<organism evidence="1 2">
    <name type="scientific">Trifolium pratense</name>
    <name type="common">Red clover</name>
    <dbReference type="NCBI Taxonomy" id="57577"/>
    <lineage>
        <taxon>Eukaryota</taxon>
        <taxon>Viridiplantae</taxon>
        <taxon>Streptophyta</taxon>
        <taxon>Embryophyta</taxon>
        <taxon>Tracheophyta</taxon>
        <taxon>Spermatophyta</taxon>
        <taxon>Magnoliopsida</taxon>
        <taxon>eudicotyledons</taxon>
        <taxon>Gunneridae</taxon>
        <taxon>Pentapetalae</taxon>
        <taxon>rosids</taxon>
        <taxon>fabids</taxon>
        <taxon>Fabales</taxon>
        <taxon>Fabaceae</taxon>
        <taxon>Papilionoideae</taxon>
        <taxon>50 kb inversion clade</taxon>
        <taxon>NPAAA clade</taxon>
        <taxon>Hologalegina</taxon>
        <taxon>IRL clade</taxon>
        <taxon>Trifolieae</taxon>
        <taxon>Trifolium</taxon>
    </lineage>
</organism>